<name>A0ABV9NJK5_9GAMM</name>
<evidence type="ECO:0000313" key="2">
    <source>
        <dbReference type="EMBL" id="MFC4728461.1"/>
    </source>
</evidence>
<reference evidence="3" key="1">
    <citation type="journal article" date="2019" name="Int. J. Syst. Evol. Microbiol.">
        <title>The Global Catalogue of Microorganisms (GCM) 10K type strain sequencing project: providing services to taxonomists for standard genome sequencing and annotation.</title>
        <authorList>
            <consortium name="The Broad Institute Genomics Platform"/>
            <consortium name="The Broad Institute Genome Sequencing Center for Infectious Disease"/>
            <person name="Wu L."/>
            <person name="Ma J."/>
        </authorList>
    </citation>
    <scope>NUCLEOTIDE SEQUENCE [LARGE SCALE GENOMIC DNA]</scope>
    <source>
        <strain evidence="3">CGMCC 1.13574</strain>
    </source>
</reference>
<feature type="signal peptide" evidence="1">
    <location>
        <begin position="1"/>
        <end position="22"/>
    </location>
</feature>
<proteinExistence type="predicted"/>
<dbReference type="Proteomes" id="UP001595892">
    <property type="component" value="Unassembled WGS sequence"/>
</dbReference>
<sequence>MHGRIPVAVMVVAAALAAPAAAQSLRCGSSVVSAGQDAYEVRRACGEPLSITDRSEVDVRGALGPNETRRERRIEEWIYDRGAGGMIDRLTFENNRLVGVAAVARSSTGTAACSDATFAQGTDEAVLLSRCGAPAQRTPVYEERVARDGARGERYAPVRREEWIYDRGAGTLPRRVLLVDGRIQRADTLGR</sequence>
<feature type="chain" id="PRO_5046634989" evidence="1">
    <location>
        <begin position="23"/>
        <end position="191"/>
    </location>
</feature>
<dbReference type="InterPro" id="IPR021268">
    <property type="entry name" value="DUF2845"/>
</dbReference>
<keyword evidence="1" id="KW-0732">Signal</keyword>
<dbReference type="Pfam" id="PF11006">
    <property type="entry name" value="DUF2845"/>
    <property type="match status" value="2"/>
</dbReference>
<organism evidence="2 3">
    <name type="scientific">Coralloluteibacterium thermophilum</name>
    <dbReference type="NCBI Taxonomy" id="2707049"/>
    <lineage>
        <taxon>Bacteria</taxon>
        <taxon>Pseudomonadati</taxon>
        <taxon>Pseudomonadota</taxon>
        <taxon>Gammaproteobacteria</taxon>
        <taxon>Lysobacterales</taxon>
        <taxon>Lysobacteraceae</taxon>
        <taxon>Coralloluteibacterium</taxon>
    </lineage>
</organism>
<accession>A0ABV9NJK5</accession>
<dbReference type="RefSeq" id="WP_377004494.1">
    <property type="nucleotide sequence ID" value="NZ_JBHSGG010000028.1"/>
</dbReference>
<keyword evidence="3" id="KW-1185">Reference proteome</keyword>
<evidence type="ECO:0000313" key="3">
    <source>
        <dbReference type="Proteomes" id="UP001595892"/>
    </source>
</evidence>
<evidence type="ECO:0000256" key="1">
    <source>
        <dbReference type="SAM" id="SignalP"/>
    </source>
</evidence>
<dbReference type="EMBL" id="JBHSGG010000028">
    <property type="protein sequence ID" value="MFC4728461.1"/>
    <property type="molecule type" value="Genomic_DNA"/>
</dbReference>
<comment type="caution">
    <text evidence="2">The sequence shown here is derived from an EMBL/GenBank/DDBJ whole genome shotgun (WGS) entry which is preliminary data.</text>
</comment>
<protein>
    <submittedName>
        <fullName evidence="2">DUF2845 domain-containing protein</fullName>
    </submittedName>
</protein>
<gene>
    <name evidence="2" type="ORF">ACFO3Q_09805</name>
</gene>